<reference evidence="2 3" key="1">
    <citation type="submission" date="2024-07" db="EMBL/GenBank/DDBJ databases">
        <title>Novosphingobium kalidii RD2P27.</title>
        <authorList>
            <person name="Sun J.-Q."/>
        </authorList>
    </citation>
    <scope>NUCLEOTIDE SEQUENCE [LARGE SCALE GENOMIC DNA]</scope>
    <source>
        <strain evidence="2 3">RD2P27</strain>
    </source>
</reference>
<feature type="transmembrane region" description="Helical" evidence="1">
    <location>
        <begin position="55"/>
        <end position="74"/>
    </location>
</feature>
<evidence type="ECO:0000313" key="3">
    <source>
        <dbReference type="Proteomes" id="UP001548713"/>
    </source>
</evidence>
<keyword evidence="3" id="KW-1185">Reference proteome</keyword>
<organism evidence="2 3">
    <name type="scientific">Novosphingobium kalidii</name>
    <dbReference type="NCBI Taxonomy" id="3230299"/>
    <lineage>
        <taxon>Bacteria</taxon>
        <taxon>Pseudomonadati</taxon>
        <taxon>Pseudomonadota</taxon>
        <taxon>Alphaproteobacteria</taxon>
        <taxon>Sphingomonadales</taxon>
        <taxon>Sphingomonadaceae</taxon>
        <taxon>Novosphingobium</taxon>
    </lineage>
</organism>
<dbReference type="EMBL" id="JBEWLY010000007">
    <property type="protein sequence ID" value="MET1754410.1"/>
    <property type="molecule type" value="Genomic_DNA"/>
</dbReference>
<sequence>MQTVFDWLTVAIFAGLAVVYLQRSVGARPEHDAVWKYLPPAAACMAANQIGNAGWLIPATVLMCATLAYVWFVIRPLDRA</sequence>
<gene>
    <name evidence="2" type="ORF">ABVV53_02860</name>
</gene>
<dbReference type="InterPro" id="IPR054655">
    <property type="entry name" value="XrtV-like"/>
</dbReference>
<proteinExistence type="predicted"/>
<dbReference type="Proteomes" id="UP001548713">
    <property type="component" value="Unassembled WGS sequence"/>
</dbReference>
<dbReference type="NCBIfam" id="NF045607">
    <property type="entry name" value="exo_Victor_syst"/>
    <property type="match status" value="1"/>
</dbReference>
<keyword evidence="1" id="KW-1133">Transmembrane helix</keyword>
<comment type="caution">
    <text evidence="2">The sequence shown here is derived from an EMBL/GenBank/DDBJ whole genome shotgun (WGS) entry which is preliminary data.</text>
</comment>
<protein>
    <submittedName>
        <fullName evidence="2">XrtV sorting system accessory protein</fullName>
    </submittedName>
</protein>
<evidence type="ECO:0000256" key="1">
    <source>
        <dbReference type="SAM" id="Phobius"/>
    </source>
</evidence>
<keyword evidence="1" id="KW-0472">Membrane</keyword>
<keyword evidence="1" id="KW-0812">Transmembrane</keyword>
<evidence type="ECO:0000313" key="2">
    <source>
        <dbReference type="EMBL" id="MET1754410.1"/>
    </source>
</evidence>
<name>A0ABV2CY75_9SPHN</name>
<accession>A0ABV2CY75</accession>
<dbReference type="RefSeq" id="WP_353982813.1">
    <property type="nucleotide sequence ID" value="NZ_JBEWLY010000007.1"/>
</dbReference>